<reference evidence="3" key="1">
    <citation type="submission" date="2019-09" db="EMBL/GenBank/DDBJ databases">
        <title>Mumia zhuanghuii sp. nov. isolated from the intestinal contents of plateau pika (Ochotona curzoniae) in the Qinghai-Tibet plateau of China.</title>
        <authorList>
            <person name="Tian Z."/>
        </authorList>
    </citation>
    <scope>NUCLEOTIDE SEQUENCE [LARGE SCALE GENOMIC DNA]</scope>
    <source>
        <strain evidence="3">L-033</strain>
    </source>
</reference>
<dbReference type="GO" id="GO:0016757">
    <property type="term" value="F:glycosyltransferase activity"/>
    <property type="evidence" value="ECO:0007669"/>
    <property type="project" value="TreeGrafter"/>
</dbReference>
<dbReference type="EMBL" id="VYUY01000005">
    <property type="protein sequence ID" value="KAA9135373.1"/>
    <property type="molecule type" value="Genomic_DNA"/>
</dbReference>
<dbReference type="Proteomes" id="UP000326838">
    <property type="component" value="Unassembled WGS sequence"/>
</dbReference>
<accession>A0A5N0TJM6</accession>
<dbReference type="SUPFAM" id="SSF53756">
    <property type="entry name" value="UDP-Glycosyltransferase/glycogen phosphorylase"/>
    <property type="match status" value="1"/>
</dbReference>
<evidence type="ECO:0000313" key="3">
    <source>
        <dbReference type="Proteomes" id="UP000326838"/>
    </source>
</evidence>
<protein>
    <submittedName>
        <fullName evidence="2">Glycosyltransferase family 4 protein</fullName>
    </submittedName>
</protein>
<dbReference type="AlphaFoldDB" id="A0A5N0TJM6"/>
<dbReference type="PANTHER" id="PTHR46401:SF2">
    <property type="entry name" value="GLYCOSYLTRANSFERASE WBBK-RELATED"/>
    <property type="match status" value="1"/>
</dbReference>
<dbReference type="Gene3D" id="3.40.50.2000">
    <property type="entry name" value="Glycogen Phosphorylase B"/>
    <property type="match status" value="2"/>
</dbReference>
<evidence type="ECO:0000256" key="1">
    <source>
        <dbReference type="ARBA" id="ARBA00022679"/>
    </source>
</evidence>
<evidence type="ECO:0000313" key="2">
    <source>
        <dbReference type="EMBL" id="KAA9135373.1"/>
    </source>
</evidence>
<dbReference type="RefSeq" id="WP_150891913.1">
    <property type="nucleotide sequence ID" value="NZ_VYUY01000005.1"/>
</dbReference>
<proteinExistence type="predicted"/>
<dbReference type="Pfam" id="PF13692">
    <property type="entry name" value="Glyco_trans_1_4"/>
    <property type="match status" value="1"/>
</dbReference>
<organism evidence="2 3">
    <name type="scientific">Microbacterium caowuchunii</name>
    <dbReference type="NCBI Taxonomy" id="2614638"/>
    <lineage>
        <taxon>Bacteria</taxon>
        <taxon>Bacillati</taxon>
        <taxon>Actinomycetota</taxon>
        <taxon>Actinomycetes</taxon>
        <taxon>Micrococcales</taxon>
        <taxon>Microbacteriaceae</taxon>
        <taxon>Microbacterium</taxon>
    </lineage>
</organism>
<keyword evidence="3" id="KW-1185">Reference proteome</keyword>
<sequence>MTVSLRVVLDQLVDVVDPDVAEAATQIVRALVATAPRGCDVTAIVPSDAVDAASGIADISSVTRAPFSRSRLAGSWQLGVTPGIGGGLIHSPSLMAPLVRHDRVNENDQTVVTLWDLCAWESPEQLSRGSVAWNRAMLKRAEKHADAVVVPAHAMIAGLSDAAPKLRGRVRVISGAAPIGFSVPADAVGRRRDLGVPDEVIVLSGARCDDEALSAGLAAVSALNEEYAVVVLDVPEGQEPKVQDLAAAAGLRAEIVHPRAALPAADRAAVLDAAVALVAPSSLTAFPWRVVEALTLGRPVVAADSAVHQEILLDGGLAVPPAALGEALAQTLASDDARNRAHVRAMDRGRAFAWRDHADRVWALHAEL</sequence>
<gene>
    <name evidence="2" type="ORF">F6B40_02280</name>
</gene>
<comment type="caution">
    <text evidence="2">The sequence shown here is derived from an EMBL/GenBank/DDBJ whole genome shotgun (WGS) entry which is preliminary data.</text>
</comment>
<dbReference type="GO" id="GO:0009103">
    <property type="term" value="P:lipopolysaccharide biosynthetic process"/>
    <property type="evidence" value="ECO:0007669"/>
    <property type="project" value="TreeGrafter"/>
</dbReference>
<name>A0A5N0TJM6_9MICO</name>
<keyword evidence="1 2" id="KW-0808">Transferase</keyword>
<dbReference type="PANTHER" id="PTHR46401">
    <property type="entry name" value="GLYCOSYLTRANSFERASE WBBK-RELATED"/>
    <property type="match status" value="1"/>
</dbReference>